<evidence type="ECO:0000313" key="10">
    <source>
        <dbReference type="Proteomes" id="UP000440732"/>
    </source>
</evidence>
<proteinExistence type="predicted"/>
<evidence type="ECO:0000313" key="12">
    <source>
        <dbReference type="Proteomes" id="UP000460718"/>
    </source>
</evidence>
<feature type="compositionally biased region" description="Basic and acidic residues" evidence="1">
    <location>
        <begin position="15"/>
        <end position="25"/>
    </location>
</feature>
<dbReference type="Proteomes" id="UP000440732">
    <property type="component" value="Unassembled WGS sequence"/>
</dbReference>
<dbReference type="OrthoDB" id="10272540at2759"/>
<comment type="caution">
    <text evidence="5">The sequence shown here is derived from an EMBL/GenBank/DDBJ whole genome shotgun (WGS) entry which is preliminary data.</text>
</comment>
<dbReference type="AlphaFoldDB" id="A0A6A3USK0"/>
<evidence type="ECO:0000256" key="1">
    <source>
        <dbReference type="SAM" id="MobiDB-lite"/>
    </source>
</evidence>
<evidence type="ECO:0000313" key="6">
    <source>
        <dbReference type="EMBL" id="KAE9235765.1"/>
    </source>
</evidence>
<reference evidence="8 9" key="1">
    <citation type="submission" date="2018-08" db="EMBL/GenBank/DDBJ databases">
        <title>Genomic investigation of the strawberry pathogen Phytophthora fragariae indicates pathogenicity is determined by transcriptional variation in three key races.</title>
        <authorList>
            <person name="Adams T.M."/>
            <person name="Armitage A.D."/>
            <person name="Sobczyk M.K."/>
            <person name="Bates H.J."/>
            <person name="Dunwell J.M."/>
            <person name="Nellist C.F."/>
            <person name="Harrison R.J."/>
        </authorList>
    </citation>
    <scope>NUCLEOTIDE SEQUENCE [LARGE SCALE GENOMIC DNA]</scope>
    <source>
        <strain evidence="7 13">BC-23</strain>
        <strain evidence="6 9">NOV-27</strain>
        <strain evidence="5 10">NOV-5</strain>
        <strain evidence="4 11">NOV-71</strain>
        <strain evidence="2 8">NOV-9</strain>
        <strain evidence="3 12">SCRP245</strain>
    </source>
</reference>
<dbReference type="EMBL" id="QXGF01000031">
    <property type="protein sequence ID" value="KAE8949078.1"/>
    <property type="molecule type" value="Genomic_DNA"/>
</dbReference>
<feature type="region of interest" description="Disordered" evidence="1">
    <location>
        <begin position="113"/>
        <end position="138"/>
    </location>
</feature>
<evidence type="ECO:0000313" key="7">
    <source>
        <dbReference type="EMBL" id="KAE9254557.1"/>
    </source>
</evidence>
<keyword evidence="9" id="KW-1185">Reference proteome</keyword>
<dbReference type="Proteomes" id="UP000433483">
    <property type="component" value="Unassembled WGS sequence"/>
</dbReference>
<name>A0A6A3USK0_9STRA</name>
<evidence type="ECO:0000313" key="5">
    <source>
        <dbReference type="EMBL" id="KAE9154934.1"/>
    </source>
</evidence>
<dbReference type="Proteomes" id="UP000460718">
    <property type="component" value="Unassembled WGS sequence"/>
</dbReference>
<dbReference type="EMBL" id="QXGC01000022">
    <property type="protein sequence ID" value="KAE9254557.1"/>
    <property type="molecule type" value="Genomic_DNA"/>
</dbReference>
<dbReference type="EMBL" id="QXFZ01000029">
    <property type="protein sequence ID" value="KAE9138780.1"/>
    <property type="molecule type" value="Genomic_DNA"/>
</dbReference>
<dbReference type="Proteomes" id="UP000429523">
    <property type="component" value="Unassembled WGS sequence"/>
</dbReference>
<organism evidence="5 10">
    <name type="scientific">Phytophthora fragariae</name>
    <dbReference type="NCBI Taxonomy" id="53985"/>
    <lineage>
        <taxon>Eukaryota</taxon>
        <taxon>Sar</taxon>
        <taxon>Stramenopiles</taxon>
        <taxon>Oomycota</taxon>
        <taxon>Peronosporomycetes</taxon>
        <taxon>Peronosporales</taxon>
        <taxon>Peronosporaceae</taxon>
        <taxon>Phytophthora</taxon>
    </lineage>
</organism>
<feature type="region of interest" description="Disordered" evidence="1">
    <location>
        <begin position="1"/>
        <end position="84"/>
    </location>
</feature>
<evidence type="ECO:0000313" key="11">
    <source>
        <dbReference type="Proteomes" id="UP000441208"/>
    </source>
</evidence>
<evidence type="ECO:0000313" key="4">
    <source>
        <dbReference type="EMBL" id="KAE9138780.1"/>
    </source>
</evidence>
<dbReference type="EMBL" id="QXGB01000032">
    <property type="protein sequence ID" value="KAE9235765.1"/>
    <property type="molecule type" value="Genomic_DNA"/>
</dbReference>
<evidence type="ECO:0000313" key="2">
    <source>
        <dbReference type="EMBL" id="KAE8949078.1"/>
    </source>
</evidence>
<protein>
    <submittedName>
        <fullName evidence="5">Uncharacterized protein</fullName>
    </submittedName>
</protein>
<dbReference type="Proteomes" id="UP000441208">
    <property type="component" value="Unassembled WGS sequence"/>
</dbReference>
<feature type="compositionally biased region" description="Polar residues" evidence="1">
    <location>
        <begin position="64"/>
        <end position="79"/>
    </location>
</feature>
<dbReference type="EMBL" id="QXGA01000025">
    <property type="protein sequence ID" value="KAE9154934.1"/>
    <property type="molecule type" value="Genomic_DNA"/>
</dbReference>
<evidence type="ECO:0000313" key="8">
    <source>
        <dbReference type="Proteomes" id="UP000429523"/>
    </source>
</evidence>
<accession>A0A6A3USK0</accession>
<feature type="compositionally biased region" description="Basic residues" evidence="1">
    <location>
        <begin position="1"/>
        <end position="14"/>
    </location>
</feature>
<gene>
    <name evidence="7" type="ORF">PF004_g972</name>
    <name evidence="6" type="ORF">PF005_g1320</name>
    <name evidence="5" type="ORF">PF006_g1052</name>
    <name evidence="4" type="ORF">PF007_g1247</name>
    <name evidence="2" type="ORF">PF009_g1345</name>
    <name evidence="3" type="ORF">PF011_g5558</name>
</gene>
<dbReference type="Proteomes" id="UP000476176">
    <property type="component" value="Unassembled WGS sequence"/>
</dbReference>
<dbReference type="EMBL" id="QXFW01000219">
    <property type="protein sequence ID" value="KAE9020116.1"/>
    <property type="molecule type" value="Genomic_DNA"/>
</dbReference>
<evidence type="ECO:0000313" key="9">
    <source>
        <dbReference type="Proteomes" id="UP000433483"/>
    </source>
</evidence>
<evidence type="ECO:0000313" key="13">
    <source>
        <dbReference type="Proteomes" id="UP000476176"/>
    </source>
</evidence>
<sequence>MAQAKKKKSKRSHHLLHDAAEREEAGSTVVEAVGNNKDNEADPDEIPPPPAKKPKSRNIVASKDVTSADQGDLDSSQPSVACPPFSGVFDSWKAMESAFARYQRETFEMYKLRTSNSIKDRNQSRTQQAAKRGTKPNL</sequence>
<evidence type="ECO:0000313" key="3">
    <source>
        <dbReference type="EMBL" id="KAE9020116.1"/>
    </source>
</evidence>